<comment type="similarity">
    <text evidence="1 6">Belongs to the ferritin family.</text>
</comment>
<reference evidence="10" key="2">
    <citation type="submission" date="2019-09" db="UniProtKB">
        <authorList>
            <consortium name="WormBaseParasite"/>
        </authorList>
    </citation>
    <scope>IDENTIFICATION</scope>
</reference>
<evidence type="ECO:0000256" key="5">
    <source>
        <dbReference type="PIRSR" id="PIRSR601519-1"/>
    </source>
</evidence>
<keyword evidence="9" id="KW-1185">Reference proteome</keyword>
<keyword evidence="6" id="KW-0560">Oxidoreductase</keyword>
<accession>A0A183FDM1</accession>
<proteinExistence type="inferred from homology"/>
<evidence type="ECO:0000256" key="4">
    <source>
        <dbReference type="ARBA" id="ARBA00023004"/>
    </source>
</evidence>
<comment type="catalytic activity">
    <reaction evidence="6">
        <text>4 Fe(2+) + O2 + 4 H(+) = 4 Fe(3+) + 2 H2O</text>
        <dbReference type="Rhea" id="RHEA:11148"/>
        <dbReference type="ChEBI" id="CHEBI:15377"/>
        <dbReference type="ChEBI" id="CHEBI:15378"/>
        <dbReference type="ChEBI" id="CHEBI:15379"/>
        <dbReference type="ChEBI" id="CHEBI:29033"/>
        <dbReference type="ChEBI" id="CHEBI:29034"/>
        <dbReference type="EC" id="1.16.3.1"/>
    </reaction>
</comment>
<evidence type="ECO:0000313" key="9">
    <source>
        <dbReference type="Proteomes" id="UP000050761"/>
    </source>
</evidence>
<dbReference type="GO" id="GO:0006879">
    <property type="term" value="P:intracellular iron ion homeostasis"/>
    <property type="evidence" value="ECO:0007669"/>
    <property type="project" value="UniProtKB-KW"/>
</dbReference>
<dbReference type="EMBL" id="UZAH01025304">
    <property type="protein sequence ID" value="VDO60957.1"/>
    <property type="molecule type" value="Genomic_DNA"/>
</dbReference>
<dbReference type="OrthoDB" id="186462at2759"/>
<dbReference type="InterPro" id="IPR009078">
    <property type="entry name" value="Ferritin-like_SF"/>
</dbReference>
<feature type="binding site" evidence="5">
    <location>
        <position position="12"/>
    </location>
    <ligand>
        <name>Fe cation</name>
        <dbReference type="ChEBI" id="CHEBI:24875"/>
        <label>1</label>
    </ligand>
</feature>
<dbReference type="GO" id="GO:0005737">
    <property type="term" value="C:cytoplasm"/>
    <property type="evidence" value="ECO:0007669"/>
    <property type="project" value="TreeGrafter"/>
</dbReference>
<feature type="domain" description="Ferritin-like diiron" evidence="7">
    <location>
        <begin position="1"/>
        <end position="83"/>
    </location>
</feature>
<dbReference type="PANTHER" id="PTHR11431">
    <property type="entry name" value="FERRITIN"/>
    <property type="match status" value="1"/>
</dbReference>
<evidence type="ECO:0000256" key="6">
    <source>
        <dbReference type="RuleBase" id="RU361145"/>
    </source>
</evidence>
<dbReference type="WBParaSite" id="HPBE_0000435601-mRNA-1">
    <property type="protein sequence ID" value="HPBE_0000435601-mRNA-1"/>
    <property type="gene ID" value="HPBE_0000435601"/>
</dbReference>
<dbReference type="AlphaFoldDB" id="A0A183FDM1"/>
<evidence type="ECO:0000256" key="2">
    <source>
        <dbReference type="ARBA" id="ARBA00022434"/>
    </source>
</evidence>
<name>A0A183FDM1_HELPZ</name>
<dbReference type="SUPFAM" id="SSF47240">
    <property type="entry name" value="Ferritin-like"/>
    <property type="match status" value="1"/>
</dbReference>
<evidence type="ECO:0000256" key="1">
    <source>
        <dbReference type="ARBA" id="ARBA00007513"/>
    </source>
</evidence>
<dbReference type="InterPro" id="IPR009040">
    <property type="entry name" value="Ferritin-like_diiron"/>
</dbReference>
<protein>
    <recommendedName>
        <fullName evidence="6">Ferritin</fullName>
        <ecNumber evidence="6">1.16.3.1</ecNumber>
    </recommendedName>
</protein>
<dbReference type="Gene3D" id="1.20.1260.10">
    <property type="match status" value="1"/>
</dbReference>
<keyword evidence="2 6" id="KW-0409">Iron storage</keyword>
<organism evidence="9 10">
    <name type="scientific">Heligmosomoides polygyrus</name>
    <name type="common">Parasitic roundworm</name>
    <dbReference type="NCBI Taxonomy" id="6339"/>
    <lineage>
        <taxon>Eukaryota</taxon>
        <taxon>Metazoa</taxon>
        <taxon>Ecdysozoa</taxon>
        <taxon>Nematoda</taxon>
        <taxon>Chromadorea</taxon>
        <taxon>Rhabditida</taxon>
        <taxon>Rhabditina</taxon>
        <taxon>Rhabditomorpha</taxon>
        <taxon>Strongyloidea</taxon>
        <taxon>Heligmosomidae</taxon>
        <taxon>Heligmosomoides</taxon>
    </lineage>
</organism>
<dbReference type="PANTHER" id="PTHR11431:SF75">
    <property type="entry name" value="FERRITIN"/>
    <property type="match status" value="1"/>
</dbReference>
<feature type="binding site" evidence="5">
    <location>
        <position position="9"/>
    </location>
    <ligand>
        <name>Fe cation</name>
        <dbReference type="ChEBI" id="CHEBI:24875"/>
        <label>1</label>
    </ligand>
</feature>
<reference evidence="8 9" key="1">
    <citation type="submission" date="2018-11" db="EMBL/GenBank/DDBJ databases">
        <authorList>
            <consortium name="Pathogen Informatics"/>
        </authorList>
    </citation>
    <scope>NUCLEOTIDE SEQUENCE [LARGE SCALE GENOMIC DNA]</scope>
</reference>
<keyword evidence="4 5" id="KW-0408">Iron</keyword>
<keyword evidence="3 5" id="KW-0479">Metal-binding</keyword>
<dbReference type="EC" id="1.16.3.1" evidence="6"/>
<gene>
    <name evidence="8" type="ORF">HPBE_LOCUS4357</name>
</gene>
<evidence type="ECO:0000313" key="10">
    <source>
        <dbReference type="WBParaSite" id="HPBE_0000435601-mRNA-1"/>
    </source>
</evidence>
<comment type="function">
    <text evidence="6">Stores iron in a soluble, non-toxic, readily available form. Important for iron homeostasis. Iron is taken up in the ferrous form and deposited as ferric hydroxides after oxidation.</text>
</comment>
<dbReference type="GO" id="GO:0004322">
    <property type="term" value="F:ferroxidase activity"/>
    <property type="evidence" value="ECO:0007669"/>
    <property type="project" value="UniProtKB-EC"/>
</dbReference>
<dbReference type="GO" id="GO:0006826">
    <property type="term" value="P:iron ion transport"/>
    <property type="evidence" value="ECO:0007669"/>
    <property type="project" value="InterPro"/>
</dbReference>
<accession>A0A3P7XMN1</accession>
<sequence>MASQSSNEEYEHAIKLTNFQNLRDGRVGFQAENKPVEDEWGSALEAFYAALALKKFNNQTLLDLYAKTAAANDVQMSDFMEAT</sequence>
<dbReference type="InterPro" id="IPR001519">
    <property type="entry name" value="Ferritin"/>
</dbReference>
<dbReference type="Pfam" id="PF00210">
    <property type="entry name" value="Ferritin"/>
    <property type="match status" value="1"/>
</dbReference>
<evidence type="ECO:0000313" key="8">
    <source>
        <dbReference type="EMBL" id="VDO60957.1"/>
    </source>
</evidence>
<evidence type="ECO:0000259" key="7">
    <source>
        <dbReference type="PROSITE" id="PS50905"/>
    </source>
</evidence>
<dbReference type="InterPro" id="IPR008331">
    <property type="entry name" value="Ferritin_DPS_dom"/>
</dbReference>
<dbReference type="InterPro" id="IPR012347">
    <property type="entry name" value="Ferritin-like"/>
</dbReference>
<dbReference type="PROSITE" id="PS50905">
    <property type="entry name" value="FERRITIN_LIKE"/>
    <property type="match status" value="1"/>
</dbReference>
<dbReference type="GO" id="GO:0008198">
    <property type="term" value="F:ferrous iron binding"/>
    <property type="evidence" value="ECO:0007669"/>
    <property type="project" value="TreeGrafter"/>
</dbReference>
<dbReference type="Proteomes" id="UP000050761">
    <property type="component" value="Unassembled WGS sequence"/>
</dbReference>
<dbReference type="GO" id="GO:0008199">
    <property type="term" value="F:ferric iron binding"/>
    <property type="evidence" value="ECO:0007669"/>
    <property type="project" value="InterPro"/>
</dbReference>
<evidence type="ECO:0000256" key="3">
    <source>
        <dbReference type="ARBA" id="ARBA00022723"/>
    </source>
</evidence>